<organism evidence="2 3">
    <name type="scientific">Rhododendron griersonianum</name>
    <dbReference type="NCBI Taxonomy" id="479676"/>
    <lineage>
        <taxon>Eukaryota</taxon>
        <taxon>Viridiplantae</taxon>
        <taxon>Streptophyta</taxon>
        <taxon>Embryophyta</taxon>
        <taxon>Tracheophyta</taxon>
        <taxon>Spermatophyta</taxon>
        <taxon>Magnoliopsida</taxon>
        <taxon>eudicotyledons</taxon>
        <taxon>Gunneridae</taxon>
        <taxon>Pentapetalae</taxon>
        <taxon>asterids</taxon>
        <taxon>Ericales</taxon>
        <taxon>Ericaceae</taxon>
        <taxon>Ericoideae</taxon>
        <taxon>Rhodoreae</taxon>
        <taxon>Rhododendron</taxon>
    </lineage>
</organism>
<comment type="caution">
    <text evidence="2">The sequence shown here is derived from an EMBL/GenBank/DDBJ whole genome shotgun (WGS) entry which is preliminary data.</text>
</comment>
<evidence type="ECO:0000256" key="1">
    <source>
        <dbReference type="SAM" id="MobiDB-lite"/>
    </source>
</evidence>
<dbReference type="AlphaFoldDB" id="A0AAV6IVE0"/>
<evidence type="ECO:0000313" key="3">
    <source>
        <dbReference type="Proteomes" id="UP000823749"/>
    </source>
</evidence>
<accession>A0AAV6IVE0</accession>
<reference evidence="2" key="1">
    <citation type="submission" date="2020-08" db="EMBL/GenBank/DDBJ databases">
        <title>Plant Genome Project.</title>
        <authorList>
            <person name="Zhang R.-G."/>
        </authorList>
    </citation>
    <scope>NUCLEOTIDE SEQUENCE</scope>
    <source>
        <strain evidence="2">WSP0</strain>
        <tissue evidence="2">Leaf</tissue>
    </source>
</reference>
<proteinExistence type="predicted"/>
<dbReference type="Proteomes" id="UP000823749">
    <property type="component" value="Chromosome 9"/>
</dbReference>
<keyword evidence="3" id="KW-1185">Reference proteome</keyword>
<sequence length="105" mass="11696">MATHASYRNPIRRFPSSELEEKFELFCERPVALELQLDVGSLGITGDQYKLSTKKRKPFNIHSISISAAHASELSEDDTSVHVNDTVDGENSSTTDMLVDLQVDN</sequence>
<protein>
    <submittedName>
        <fullName evidence="2">Uncharacterized protein</fullName>
    </submittedName>
</protein>
<evidence type="ECO:0000313" key="2">
    <source>
        <dbReference type="EMBL" id="KAG5531508.1"/>
    </source>
</evidence>
<name>A0AAV6IVE0_9ERIC</name>
<gene>
    <name evidence="2" type="ORF">RHGRI_026202</name>
</gene>
<feature type="region of interest" description="Disordered" evidence="1">
    <location>
        <begin position="75"/>
        <end position="105"/>
    </location>
</feature>
<dbReference type="EMBL" id="JACTNZ010000009">
    <property type="protein sequence ID" value="KAG5531508.1"/>
    <property type="molecule type" value="Genomic_DNA"/>
</dbReference>